<comment type="caution">
    <text evidence="3">The sequence shown here is derived from an EMBL/GenBank/DDBJ whole genome shotgun (WGS) entry which is preliminary data.</text>
</comment>
<gene>
    <name evidence="3" type="ORF">SLS58_007094</name>
</gene>
<keyword evidence="4" id="KW-1185">Reference proteome</keyword>
<sequence>MATCNNPKYRMMASQTIIPFATPPAEDEERKACIAVDPPGFHIRHPPPPHALKDFITPDSHLFETIHMGPAVVEEEKWLLVIDGLVQHPFAITLPQLKSLPRTTVTAFHECYGSPLTPPDKALWRIGNVTWTGVKLSSLLDVAAPLAAASFIWSEGLDRGAFAGVDADRYQKDLPMERARGGGGVGGGGGEVLIAYEMNGRPLRRERGGPVRLVVPGWFGTNMTKWLCRLSAREGRAPSPFTTRWYNERVVASSSSAGGDDGGSSRDGGGAVAEGEVVVRPVWAVEPNSMIVDPPPDTRVLLLTGRGDDVAAGQGGSVEVEVSGWAWSHDGIASVRVSANDGADGGWVDADVADRVDYSWQAFRVKLALSVGMYGVVARATSRAGVEQPMRGRRNHVHRIGLEVASGP</sequence>
<feature type="domain" description="Oxidoreductase molybdopterin-binding" evidence="2">
    <location>
        <begin position="71"/>
        <end position="238"/>
    </location>
</feature>
<evidence type="ECO:0000259" key="2">
    <source>
        <dbReference type="Pfam" id="PF00174"/>
    </source>
</evidence>
<proteinExistence type="predicted"/>
<dbReference type="SUPFAM" id="SSF56524">
    <property type="entry name" value="Oxidoreductase molybdopterin-binding domain"/>
    <property type="match status" value="1"/>
</dbReference>
<dbReference type="InterPro" id="IPR000572">
    <property type="entry name" value="OxRdtase_Mopterin-bd_dom"/>
</dbReference>
<protein>
    <recommendedName>
        <fullName evidence="2">Oxidoreductase molybdopterin-binding domain-containing protein</fullName>
    </recommendedName>
</protein>
<name>A0ABR3TL24_9PEZI</name>
<evidence type="ECO:0000313" key="3">
    <source>
        <dbReference type="EMBL" id="KAL1640278.1"/>
    </source>
</evidence>
<dbReference type="SUPFAM" id="SSF81296">
    <property type="entry name" value="E set domains"/>
    <property type="match status" value="1"/>
</dbReference>
<dbReference type="Proteomes" id="UP001521184">
    <property type="component" value="Unassembled WGS sequence"/>
</dbReference>
<dbReference type="Pfam" id="PF00174">
    <property type="entry name" value="Oxidored_molyb"/>
    <property type="match status" value="1"/>
</dbReference>
<organism evidence="3 4">
    <name type="scientific">Diplodia intermedia</name>
    <dbReference type="NCBI Taxonomy" id="856260"/>
    <lineage>
        <taxon>Eukaryota</taxon>
        <taxon>Fungi</taxon>
        <taxon>Dikarya</taxon>
        <taxon>Ascomycota</taxon>
        <taxon>Pezizomycotina</taxon>
        <taxon>Dothideomycetes</taxon>
        <taxon>Dothideomycetes incertae sedis</taxon>
        <taxon>Botryosphaeriales</taxon>
        <taxon>Botryosphaeriaceae</taxon>
        <taxon>Diplodia</taxon>
    </lineage>
</organism>
<reference evidence="3 4" key="1">
    <citation type="journal article" date="2023" name="Plant Dis.">
        <title>First Report of Diplodia intermedia Causing Canker and Dieback Diseases on Apple Trees in Canada.</title>
        <authorList>
            <person name="Ellouze W."/>
            <person name="Ilyukhin E."/>
            <person name="Sulman M."/>
            <person name="Ali S."/>
        </authorList>
    </citation>
    <scope>NUCLEOTIDE SEQUENCE [LARGE SCALE GENOMIC DNA]</scope>
    <source>
        <strain evidence="3 4">M45-28</strain>
    </source>
</reference>
<dbReference type="Gene3D" id="3.90.420.10">
    <property type="entry name" value="Oxidoreductase, molybdopterin-binding domain"/>
    <property type="match status" value="1"/>
</dbReference>
<feature type="region of interest" description="Disordered" evidence="1">
    <location>
        <begin position="252"/>
        <end position="271"/>
    </location>
</feature>
<dbReference type="PRINTS" id="PR00407">
    <property type="entry name" value="EUMOPTERIN"/>
</dbReference>
<accession>A0ABR3TL24</accession>
<dbReference type="PANTHER" id="PTHR19372:SF7">
    <property type="entry name" value="SULFITE OXIDASE, MITOCHONDRIAL"/>
    <property type="match status" value="1"/>
</dbReference>
<dbReference type="InterPro" id="IPR014756">
    <property type="entry name" value="Ig_E-set"/>
</dbReference>
<dbReference type="Gene3D" id="2.60.40.650">
    <property type="match status" value="1"/>
</dbReference>
<dbReference type="EMBL" id="JAKEKT020000052">
    <property type="protein sequence ID" value="KAL1640278.1"/>
    <property type="molecule type" value="Genomic_DNA"/>
</dbReference>
<feature type="compositionally biased region" description="Gly residues" evidence="1">
    <location>
        <begin position="259"/>
        <end position="271"/>
    </location>
</feature>
<dbReference type="InterPro" id="IPR008335">
    <property type="entry name" value="Mopterin_OxRdtase_euk"/>
</dbReference>
<dbReference type="InterPro" id="IPR036374">
    <property type="entry name" value="OxRdtase_Mopterin-bd_sf"/>
</dbReference>
<dbReference type="PANTHER" id="PTHR19372">
    <property type="entry name" value="SULFITE REDUCTASE"/>
    <property type="match status" value="1"/>
</dbReference>
<evidence type="ECO:0000256" key="1">
    <source>
        <dbReference type="SAM" id="MobiDB-lite"/>
    </source>
</evidence>
<evidence type="ECO:0000313" key="4">
    <source>
        <dbReference type="Proteomes" id="UP001521184"/>
    </source>
</evidence>